<name>A0A059CUQ9_EUCGR</name>
<accession>A0A059CUQ9</accession>
<gene>
    <name evidence="1" type="ORF">EUGRSUZ_C03284</name>
</gene>
<dbReference type="AlphaFoldDB" id="A0A059CUQ9"/>
<sequence>MVLALFLGSTKFPMIHLPTILIDYFIGAAQVRLNGTAGPTQVLELEKLSKLVSLWVLMLDHFLSKQVLEKLSKRYFLRQNSLLGLASAGLIFDVA</sequence>
<dbReference type="EMBL" id="KK198755">
    <property type="protein sequence ID" value="KCW81906.1"/>
    <property type="molecule type" value="Genomic_DNA"/>
</dbReference>
<organism evidence="1">
    <name type="scientific">Eucalyptus grandis</name>
    <name type="common">Flooded gum</name>
    <dbReference type="NCBI Taxonomy" id="71139"/>
    <lineage>
        <taxon>Eukaryota</taxon>
        <taxon>Viridiplantae</taxon>
        <taxon>Streptophyta</taxon>
        <taxon>Embryophyta</taxon>
        <taxon>Tracheophyta</taxon>
        <taxon>Spermatophyta</taxon>
        <taxon>Magnoliopsida</taxon>
        <taxon>eudicotyledons</taxon>
        <taxon>Gunneridae</taxon>
        <taxon>Pentapetalae</taxon>
        <taxon>rosids</taxon>
        <taxon>malvids</taxon>
        <taxon>Myrtales</taxon>
        <taxon>Myrtaceae</taxon>
        <taxon>Myrtoideae</taxon>
        <taxon>Eucalypteae</taxon>
        <taxon>Eucalyptus</taxon>
    </lineage>
</organism>
<reference evidence="1" key="1">
    <citation type="submission" date="2013-07" db="EMBL/GenBank/DDBJ databases">
        <title>The genome of Eucalyptus grandis.</title>
        <authorList>
            <person name="Schmutz J."/>
            <person name="Hayes R."/>
            <person name="Myburg A."/>
            <person name="Tuskan G."/>
            <person name="Grattapaglia D."/>
            <person name="Rokhsar D.S."/>
        </authorList>
    </citation>
    <scope>NUCLEOTIDE SEQUENCE</scope>
    <source>
        <tissue evidence="1">Leaf extractions</tissue>
    </source>
</reference>
<proteinExistence type="predicted"/>
<dbReference type="Gramene" id="KCW81906">
    <property type="protein sequence ID" value="KCW81906"/>
    <property type="gene ID" value="EUGRSUZ_C03284"/>
</dbReference>
<dbReference type="InParanoid" id="A0A059CUQ9"/>
<protein>
    <submittedName>
        <fullName evidence="1">Uncharacterized protein</fullName>
    </submittedName>
</protein>
<evidence type="ECO:0000313" key="1">
    <source>
        <dbReference type="EMBL" id="KCW81906.1"/>
    </source>
</evidence>